<evidence type="ECO:0000313" key="2">
    <source>
        <dbReference type="EMBL" id="KAG8064642.1"/>
    </source>
</evidence>
<sequence length="68" mass="7542">MVRCSRLKAWHQGELASERSDIGIRRCQGLEEPDLESTRMSRDTTPRRGGAGSLRRGDDGACVEAVVR</sequence>
<protein>
    <submittedName>
        <fullName evidence="2">Uncharacterized protein</fullName>
    </submittedName>
</protein>
<comment type="caution">
    <text evidence="2">The sequence shown here is derived from an EMBL/GenBank/DDBJ whole genome shotgun (WGS) entry which is preliminary data.</text>
</comment>
<dbReference type="EMBL" id="JAAALK010000285">
    <property type="protein sequence ID" value="KAG8064642.1"/>
    <property type="molecule type" value="Genomic_DNA"/>
</dbReference>
<dbReference type="Proteomes" id="UP000729402">
    <property type="component" value="Unassembled WGS sequence"/>
</dbReference>
<accession>A0A8J5SIM2</accession>
<evidence type="ECO:0000256" key="1">
    <source>
        <dbReference type="SAM" id="MobiDB-lite"/>
    </source>
</evidence>
<name>A0A8J5SIM2_ZIZPA</name>
<keyword evidence="3" id="KW-1185">Reference proteome</keyword>
<feature type="compositionally biased region" description="Basic and acidic residues" evidence="1">
    <location>
        <begin position="36"/>
        <end position="46"/>
    </location>
</feature>
<reference evidence="2" key="1">
    <citation type="journal article" date="2021" name="bioRxiv">
        <title>Whole Genome Assembly and Annotation of Northern Wild Rice, Zizania palustris L., Supports a Whole Genome Duplication in the Zizania Genus.</title>
        <authorList>
            <person name="Haas M."/>
            <person name="Kono T."/>
            <person name="Macchietto M."/>
            <person name="Millas R."/>
            <person name="McGilp L."/>
            <person name="Shao M."/>
            <person name="Duquette J."/>
            <person name="Hirsch C.N."/>
            <person name="Kimball J."/>
        </authorList>
    </citation>
    <scope>NUCLEOTIDE SEQUENCE</scope>
    <source>
        <tissue evidence="2">Fresh leaf tissue</tissue>
    </source>
</reference>
<gene>
    <name evidence="2" type="ORF">GUJ93_ZPchr0004g39728</name>
</gene>
<organism evidence="2 3">
    <name type="scientific">Zizania palustris</name>
    <name type="common">Northern wild rice</name>
    <dbReference type="NCBI Taxonomy" id="103762"/>
    <lineage>
        <taxon>Eukaryota</taxon>
        <taxon>Viridiplantae</taxon>
        <taxon>Streptophyta</taxon>
        <taxon>Embryophyta</taxon>
        <taxon>Tracheophyta</taxon>
        <taxon>Spermatophyta</taxon>
        <taxon>Magnoliopsida</taxon>
        <taxon>Liliopsida</taxon>
        <taxon>Poales</taxon>
        <taxon>Poaceae</taxon>
        <taxon>BOP clade</taxon>
        <taxon>Oryzoideae</taxon>
        <taxon>Oryzeae</taxon>
        <taxon>Zizaniinae</taxon>
        <taxon>Zizania</taxon>
    </lineage>
</organism>
<reference evidence="2" key="2">
    <citation type="submission" date="2021-02" db="EMBL/GenBank/DDBJ databases">
        <authorList>
            <person name="Kimball J.A."/>
            <person name="Haas M.W."/>
            <person name="Macchietto M."/>
            <person name="Kono T."/>
            <person name="Duquette J."/>
            <person name="Shao M."/>
        </authorList>
    </citation>
    <scope>NUCLEOTIDE SEQUENCE</scope>
    <source>
        <tissue evidence="2">Fresh leaf tissue</tissue>
    </source>
</reference>
<dbReference type="AlphaFoldDB" id="A0A8J5SIM2"/>
<evidence type="ECO:0000313" key="3">
    <source>
        <dbReference type="Proteomes" id="UP000729402"/>
    </source>
</evidence>
<feature type="region of interest" description="Disordered" evidence="1">
    <location>
        <begin position="27"/>
        <end position="68"/>
    </location>
</feature>
<proteinExistence type="predicted"/>